<reference evidence="1 2" key="1">
    <citation type="submission" date="2018-04" db="EMBL/GenBank/DDBJ databases">
        <title>The genome of golden apple snail Pomacea canaliculata provides insight into stress tolerance and invasive adaptation.</title>
        <authorList>
            <person name="Liu C."/>
            <person name="Liu B."/>
            <person name="Ren Y."/>
            <person name="Zhang Y."/>
            <person name="Wang H."/>
            <person name="Li S."/>
            <person name="Jiang F."/>
            <person name="Yin L."/>
            <person name="Zhang G."/>
            <person name="Qian W."/>
            <person name="Fan W."/>
        </authorList>
    </citation>
    <scope>NUCLEOTIDE SEQUENCE [LARGE SCALE GENOMIC DNA]</scope>
    <source>
        <strain evidence="1">SZHN2017</strain>
        <tissue evidence="1">Muscle</tissue>
    </source>
</reference>
<evidence type="ECO:0000313" key="2">
    <source>
        <dbReference type="Proteomes" id="UP000245119"/>
    </source>
</evidence>
<proteinExistence type="predicted"/>
<name>A0A2T7P6D9_POMCA</name>
<organism evidence="1 2">
    <name type="scientific">Pomacea canaliculata</name>
    <name type="common">Golden apple snail</name>
    <dbReference type="NCBI Taxonomy" id="400727"/>
    <lineage>
        <taxon>Eukaryota</taxon>
        <taxon>Metazoa</taxon>
        <taxon>Spiralia</taxon>
        <taxon>Lophotrochozoa</taxon>
        <taxon>Mollusca</taxon>
        <taxon>Gastropoda</taxon>
        <taxon>Caenogastropoda</taxon>
        <taxon>Architaenioglossa</taxon>
        <taxon>Ampullarioidea</taxon>
        <taxon>Ampullariidae</taxon>
        <taxon>Pomacea</taxon>
    </lineage>
</organism>
<sequence>MAATEPQTSCIHNAVRTVQRTDMLRDFASTIGRVDAALRTLKVELMEMREQDLRLLKQLIDIGETIQRLTRSRRMEESSHPAVFPLVHPDVDLKQLTESLCTLTPKRRFADLLGDRPDTSVPLLRRQSEPHLCRLDHLDVLTSSSRQGSSSSIGSCSVDVLGSSDDALNTDTSENELDFSRSSITTIPDLTCSQPTPPPEDTYPDTGALFQRPKSHSVMALTYLRPAFVGSHSAYSDILNRNVRLWKGRLAQTRECHPEVASSLEEES</sequence>
<keyword evidence="2" id="KW-1185">Reference proteome</keyword>
<accession>A0A2T7P6D9</accession>
<dbReference type="OrthoDB" id="9948935at2759"/>
<protein>
    <submittedName>
        <fullName evidence="1">Uncharacterized protein</fullName>
    </submittedName>
</protein>
<gene>
    <name evidence="1" type="ORF">C0Q70_11585</name>
</gene>
<evidence type="ECO:0000313" key="1">
    <source>
        <dbReference type="EMBL" id="PVD28988.1"/>
    </source>
</evidence>
<dbReference type="Proteomes" id="UP000245119">
    <property type="component" value="Linkage Group LG6"/>
</dbReference>
<dbReference type="AlphaFoldDB" id="A0A2T7P6D9"/>
<comment type="caution">
    <text evidence="1">The sequence shown here is derived from an EMBL/GenBank/DDBJ whole genome shotgun (WGS) entry which is preliminary data.</text>
</comment>
<dbReference type="EMBL" id="PZQS01000006">
    <property type="protein sequence ID" value="PVD28988.1"/>
    <property type="molecule type" value="Genomic_DNA"/>
</dbReference>